<accession>A0A1I6LU41</accession>
<evidence type="ECO:0000259" key="1">
    <source>
        <dbReference type="Pfam" id="PF01408"/>
    </source>
</evidence>
<dbReference type="RefSeq" id="WP_089817451.1">
    <property type="nucleotide sequence ID" value="NZ_FOZK01000003.1"/>
</dbReference>
<reference evidence="3 4" key="1">
    <citation type="submission" date="2016-10" db="EMBL/GenBank/DDBJ databases">
        <authorList>
            <person name="de Groot N.N."/>
        </authorList>
    </citation>
    <scope>NUCLEOTIDE SEQUENCE [LARGE SCALE GENOMIC DNA]</scope>
    <source>
        <strain evidence="3 4">CGMCC 1.10457</strain>
    </source>
</reference>
<dbReference type="STRING" id="767519.SAMN05216559_3110"/>
<dbReference type="Pfam" id="PF01408">
    <property type="entry name" value="GFO_IDH_MocA"/>
    <property type="match status" value="1"/>
</dbReference>
<dbReference type="InterPro" id="IPR055170">
    <property type="entry name" value="GFO_IDH_MocA-like_dom"/>
</dbReference>
<proteinExistence type="predicted"/>
<evidence type="ECO:0000313" key="4">
    <source>
        <dbReference type="Proteomes" id="UP000199062"/>
    </source>
</evidence>
<dbReference type="OrthoDB" id="226094at2157"/>
<dbReference type="Gene3D" id="3.30.360.10">
    <property type="entry name" value="Dihydrodipicolinate Reductase, domain 2"/>
    <property type="match status" value="1"/>
</dbReference>
<dbReference type="SUPFAM" id="SSF51735">
    <property type="entry name" value="NAD(P)-binding Rossmann-fold domains"/>
    <property type="match status" value="1"/>
</dbReference>
<dbReference type="EMBL" id="FOZK01000003">
    <property type="protein sequence ID" value="SFS06850.1"/>
    <property type="molecule type" value="Genomic_DNA"/>
</dbReference>
<dbReference type="GO" id="GO:0000166">
    <property type="term" value="F:nucleotide binding"/>
    <property type="evidence" value="ECO:0007669"/>
    <property type="project" value="InterPro"/>
</dbReference>
<dbReference type="Pfam" id="PF22725">
    <property type="entry name" value="GFO_IDH_MocA_C3"/>
    <property type="match status" value="1"/>
</dbReference>
<feature type="domain" description="Gfo/Idh/MocA-like oxidoreductase N-terminal" evidence="1">
    <location>
        <begin position="7"/>
        <end position="122"/>
    </location>
</feature>
<sequence>MTAVSDVRVGFVGLGNIAQLHADEIIGHGGQVVAGTDVSPEARAMFAEDYGAEVFEDHAEMYELVDAVVVSTPNRFHEEYVVAALEAGLDVLVEKPLAHTLESAQRIADAARDAQGFCMVGFHNRFWGPVQVLNSYREQGKLGDVNHVEANYIRRRGVPGRGSWFTRKDVSGGGAVIDIGTHAIDLALYLMGYPDVEEVSATTRSQFGSEEEYSYLYMWGEDRGVGNFDVEDSATAFIRCANGATISLEVAWAANREPSQDFFVRGTDAGAQFDISEEGMTVHETADDGVNHHRDIDVETTDREAHGIEQQHFLRAVAEGKHPVMNTVEQGLEVQKIMDGIYRSSEEGRAVAIE</sequence>
<keyword evidence="4" id="KW-1185">Reference proteome</keyword>
<organism evidence="3 4">
    <name type="scientific">Halomicrobium zhouii</name>
    <dbReference type="NCBI Taxonomy" id="767519"/>
    <lineage>
        <taxon>Archaea</taxon>
        <taxon>Methanobacteriati</taxon>
        <taxon>Methanobacteriota</taxon>
        <taxon>Stenosarchaea group</taxon>
        <taxon>Halobacteria</taxon>
        <taxon>Halobacteriales</taxon>
        <taxon>Haloarculaceae</taxon>
        <taxon>Halomicrobium</taxon>
    </lineage>
</organism>
<dbReference type="InterPro" id="IPR052515">
    <property type="entry name" value="Gfo/Idh/MocA_Oxidoreductase"/>
</dbReference>
<dbReference type="Proteomes" id="UP000199062">
    <property type="component" value="Unassembled WGS sequence"/>
</dbReference>
<gene>
    <name evidence="3" type="ORF">SAMN05216559_3110</name>
</gene>
<evidence type="ECO:0000313" key="3">
    <source>
        <dbReference type="EMBL" id="SFS06850.1"/>
    </source>
</evidence>
<dbReference type="Gene3D" id="3.40.50.720">
    <property type="entry name" value="NAD(P)-binding Rossmann-like Domain"/>
    <property type="match status" value="1"/>
</dbReference>
<dbReference type="PANTHER" id="PTHR43249:SF1">
    <property type="entry name" value="D-GLUCOSIDE 3-DEHYDROGENASE"/>
    <property type="match status" value="1"/>
</dbReference>
<evidence type="ECO:0000259" key="2">
    <source>
        <dbReference type="Pfam" id="PF22725"/>
    </source>
</evidence>
<dbReference type="InterPro" id="IPR036291">
    <property type="entry name" value="NAD(P)-bd_dom_sf"/>
</dbReference>
<dbReference type="SUPFAM" id="SSF55347">
    <property type="entry name" value="Glyceraldehyde-3-phosphate dehydrogenase-like, C-terminal domain"/>
    <property type="match status" value="1"/>
</dbReference>
<dbReference type="PANTHER" id="PTHR43249">
    <property type="entry name" value="UDP-N-ACETYL-2-AMINO-2-DEOXY-D-GLUCURONATE OXIDASE"/>
    <property type="match status" value="1"/>
</dbReference>
<feature type="domain" description="GFO/IDH/MocA-like oxidoreductase" evidence="2">
    <location>
        <begin position="137"/>
        <end position="270"/>
    </location>
</feature>
<dbReference type="AlphaFoldDB" id="A0A1I6LU41"/>
<name>A0A1I6LU41_9EURY</name>
<protein>
    <submittedName>
        <fullName evidence="3">Predicted dehydrogenase</fullName>
    </submittedName>
</protein>
<dbReference type="InterPro" id="IPR000683">
    <property type="entry name" value="Gfo/Idh/MocA-like_OxRdtase_N"/>
</dbReference>